<dbReference type="RefSeq" id="XP_042921780.1">
    <property type="nucleotide sequence ID" value="XM_043064779.1"/>
</dbReference>
<dbReference type="InterPro" id="IPR016691">
    <property type="entry name" value="TRMT11"/>
</dbReference>
<dbReference type="GO" id="GO:0160102">
    <property type="term" value="F:tRNA (guanine(10)-N2)-methyltransferase activity"/>
    <property type="evidence" value="ECO:0007669"/>
    <property type="project" value="InterPro"/>
</dbReference>
<keyword evidence="4 7" id="KW-0949">S-adenosyl-L-methionine</keyword>
<dbReference type="GO" id="GO:0043527">
    <property type="term" value="C:tRNA methyltransferase complex"/>
    <property type="evidence" value="ECO:0007669"/>
    <property type="project" value="UniProtKB-ARBA"/>
</dbReference>
<dbReference type="Gramene" id="PNW79589">
    <property type="protein sequence ID" value="PNW79589"/>
    <property type="gene ID" value="CHLRE_08g359100v5"/>
</dbReference>
<evidence type="ECO:0000259" key="9">
    <source>
        <dbReference type="Pfam" id="PF01170"/>
    </source>
</evidence>
<keyword evidence="7" id="KW-0820">tRNA-binding</keyword>
<accession>A0A2K3DGE4</accession>
<keyword evidence="3 7" id="KW-0808">Transferase</keyword>
<dbReference type="EMBL" id="CM008969">
    <property type="protein sequence ID" value="PNW79589.1"/>
    <property type="molecule type" value="Genomic_DNA"/>
</dbReference>
<organism evidence="11 12">
    <name type="scientific">Chlamydomonas reinhardtii</name>
    <name type="common">Chlamydomonas smithii</name>
    <dbReference type="NCBI Taxonomy" id="3055"/>
    <lineage>
        <taxon>Eukaryota</taxon>
        <taxon>Viridiplantae</taxon>
        <taxon>Chlorophyta</taxon>
        <taxon>core chlorophytes</taxon>
        <taxon>Chlorophyceae</taxon>
        <taxon>CS clade</taxon>
        <taxon>Chlamydomonadales</taxon>
        <taxon>Chlamydomonadaceae</taxon>
        <taxon>Chlamydomonas</taxon>
    </lineage>
</organism>
<evidence type="ECO:0000256" key="4">
    <source>
        <dbReference type="ARBA" id="ARBA00022691"/>
    </source>
</evidence>
<gene>
    <name evidence="11" type="ORF">CHLRE_08g359100v5</name>
</gene>
<evidence type="ECO:0000256" key="6">
    <source>
        <dbReference type="ARBA" id="ARBA00022884"/>
    </source>
</evidence>
<dbReference type="Pfam" id="PF01170">
    <property type="entry name" value="UPF0020"/>
    <property type="match status" value="1"/>
</dbReference>
<keyword evidence="6 7" id="KW-0694">RNA-binding</keyword>
<keyword evidence="1" id="KW-0963">Cytoplasm</keyword>
<dbReference type="OMA" id="AFNKWSR"/>
<dbReference type="GO" id="GO:0000049">
    <property type="term" value="F:tRNA binding"/>
    <property type="evidence" value="ECO:0007669"/>
    <property type="project" value="UniProtKB-UniRule"/>
</dbReference>
<dbReference type="ExpressionAtlas" id="A0A2K3DGE4">
    <property type="expression patterns" value="differential"/>
</dbReference>
<dbReference type="PANTHER" id="PTHR13370:SF3">
    <property type="entry name" value="TRNA (GUANINE(10)-N2)-METHYLTRANSFERASE HOMOLOG"/>
    <property type="match status" value="1"/>
</dbReference>
<dbReference type="FunCoup" id="A0A2K3DGE4">
    <property type="interactions" value="1576"/>
</dbReference>
<evidence type="ECO:0000256" key="5">
    <source>
        <dbReference type="ARBA" id="ARBA00022694"/>
    </source>
</evidence>
<dbReference type="GO" id="GO:0032259">
    <property type="term" value="P:methylation"/>
    <property type="evidence" value="ECO:0007669"/>
    <property type="project" value="UniProtKB-UniRule"/>
</dbReference>
<dbReference type="OrthoDB" id="296065at2759"/>
<protein>
    <submittedName>
        <fullName evidence="11">Uncharacterized protein</fullName>
    </submittedName>
</protein>
<evidence type="ECO:0000313" key="12">
    <source>
        <dbReference type="Proteomes" id="UP000006906"/>
    </source>
</evidence>
<evidence type="ECO:0000256" key="8">
    <source>
        <dbReference type="SAM" id="MobiDB-lite"/>
    </source>
</evidence>
<dbReference type="Gene3D" id="3.40.50.150">
    <property type="entry name" value="Vaccinia Virus protein VP39"/>
    <property type="match status" value="1"/>
</dbReference>
<dbReference type="InterPro" id="IPR000241">
    <property type="entry name" value="RlmKL-like_Mtase"/>
</dbReference>
<dbReference type="PANTHER" id="PTHR13370">
    <property type="entry name" value="RNA METHYLASE-RELATED"/>
    <property type="match status" value="1"/>
</dbReference>
<proteinExistence type="inferred from homology"/>
<dbReference type="Pfam" id="PF25904">
    <property type="entry name" value="Tmrp11_N"/>
    <property type="match status" value="1"/>
</dbReference>
<dbReference type="Proteomes" id="UP000006906">
    <property type="component" value="Chromosome 8"/>
</dbReference>
<evidence type="ECO:0000256" key="2">
    <source>
        <dbReference type="ARBA" id="ARBA00022603"/>
    </source>
</evidence>
<name>A0A2K3DGE4_CHLRE</name>
<dbReference type="AlphaFoldDB" id="A0A2K3DGE4"/>
<evidence type="ECO:0000259" key="10">
    <source>
        <dbReference type="Pfam" id="PF25904"/>
    </source>
</evidence>
<evidence type="ECO:0000313" key="11">
    <source>
        <dbReference type="EMBL" id="PNW79589.1"/>
    </source>
</evidence>
<dbReference type="GeneID" id="5727857"/>
<dbReference type="GO" id="GO:0005737">
    <property type="term" value="C:cytoplasm"/>
    <property type="evidence" value="ECO:0000318"/>
    <property type="project" value="GO_Central"/>
</dbReference>
<evidence type="ECO:0000256" key="7">
    <source>
        <dbReference type="PROSITE-ProRule" id="PRU00959"/>
    </source>
</evidence>
<evidence type="ECO:0000256" key="3">
    <source>
        <dbReference type="ARBA" id="ARBA00022679"/>
    </source>
</evidence>
<dbReference type="STRING" id="3055.A0A2K3DGE4"/>
<dbReference type="KEGG" id="cre:CHLRE_08g359100v5"/>
<keyword evidence="5 7" id="KW-0819">tRNA processing</keyword>
<sequence length="434" mass="47972">MPAGDLEHSPFWYVTLPSEETAKSIGQRALLTKMMVEVWGEGSTWEELEAALQAYPAEAMAPWVGPEHTFKVVVDAFGSKLTMDDQLDLIEKLEFLPFKGKVRLRNPELTFVLLVVDCEWNDSLVDVALPRRYYFGRQVAAADRGVLESYSLKRRLYLGPTSMDAEIAFIMCNQAKVKRGQLMLDPYAGTGSILVAAAHYGAKVMGTDIDIKVLREGKPGPGGPGSATERVCIGSNFTQYGLPQPVGLIRLDTHKHPLRPDLQEVLHAVIGDPPYGVRAGGKKSGAKPEIADRRNPITDPSTHIPATQPYTLGECLRDLLDLSARLLVVGGRLVYFLPATPETYCEEEVPGHPALRLVANSEQILTMRYSRRLVTMEKVHPYDAAAAAAYHAARPDPTMAIDRLHDIVYEQLDEAAKKEAAEAAPRRRCRGKQF</sequence>
<dbReference type="GO" id="GO:0008168">
    <property type="term" value="F:methyltransferase activity"/>
    <property type="evidence" value="ECO:0000318"/>
    <property type="project" value="GO_Central"/>
</dbReference>
<dbReference type="InterPro" id="IPR059073">
    <property type="entry name" value="TRMT11_N"/>
</dbReference>
<dbReference type="SUPFAM" id="SSF53335">
    <property type="entry name" value="S-adenosyl-L-methionine-dependent methyltransferases"/>
    <property type="match status" value="1"/>
</dbReference>
<dbReference type="GO" id="GO:0008033">
    <property type="term" value="P:tRNA processing"/>
    <property type="evidence" value="ECO:0007669"/>
    <property type="project" value="UniProtKB-UniRule"/>
</dbReference>
<keyword evidence="2 7" id="KW-0489">Methyltransferase</keyword>
<feature type="region of interest" description="Disordered" evidence="8">
    <location>
        <begin position="277"/>
        <end position="304"/>
    </location>
</feature>
<dbReference type="PaxDb" id="3055-EDO97028"/>
<dbReference type="InterPro" id="IPR029063">
    <property type="entry name" value="SAM-dependent_MTases_sf"/>
</dbReference>
<comment type="similarity">
    <text evidence="7">Belongs to the class I-like SAM-binding methyltransferase superfamily. TRM11 methyltransferase family.</text>
</comment>
<feature type="domain" description="Ribosomal RNA large subunit methyltransferase K/L-like methyltransferase" evidence="9">
    <location>
        <begin position="154"/>
        <end position="284"/>
    </location>
</feature>
<dbReference type="InParanoid" id="A0A2K3DGE4"/>
<evidence type="ECO:0000256" key="1">
    <source>
        <dbReference type="ARBA" id="ARBA00022490"/>
    </source>
</evidence>
<feature type="domain" description="tRNA (guanine(10)-N(2))-methyltransferase TRMT11 N-terminal" evidence="10">
    <location>
        <begin position="7"/>
        <end position="144"/>
    </location>
</feature>
<reference evidence="11 12" key="1">
    <citation type="journal article" date="2007" name="Science">
        <title>The Chlamydomonas genome reveals the evolution of key animal and plant functions.</title>
        <authorList>
            <person name="Merchant S.S."/>
            <person name="Prochnik S.E."/>
            <person name="Vallon O."/>
            <person name="Harris E.H."/>
            <person name="Karpowicz S.J."/>
            <person name="Witman G.B."/>
            <person name="Terry A."/>
            <person name="Salamov A."/>
            <person name="Fritz-Laylin L.K."/>
            <person name="Marechal-Drouard L."/>
            <person name="Marshall W.F."/>
            <person name="Qu L.H."/>
            <person name="Nelson D.R."/>
            <person name="Sanderfoot A.A."/>
            <person name="Spalding M.H."/>
            <person name="Kapitonov V.V."/>
            <person name="Ren Q."/>
            <person name="Ferris P."/>
            <person name="Lindquist E."/>
            <person name="Shapiro H."/>
            <person name="Lucas S.M."/>
            <person name="Grimwood J."/>
            <person name="Schmutz J."/>
            <person name="Cardol P."/>
            <person name="Cerutti H."/>
            <person name="Chanfreau G."/>
            <person name="Chen C.L."/>
            <person name="Cognat V."/>
            <person name="Croft M.T."/>
            <person name="Dent R."/>
            <person name="Dutcher S."/>
            <person name="Fernandez E."/>
            <person name="Fukuzawa H."/>
            <person name="Gonzalez-Ballester D."/>
            <person name="Gonzalez-Halphen D."/>
            <person name="Hallmann A."/>
            <person name="Hanikenne M."/>
            <person name="Hippler M."/>
            <person name="Inwood W."/>
            <person name="Jabbari K."/>
            <person name="Kalanon M."/>
            <person name="Kuras R."/>
            <person name="Lefebvre P.A."/>
            <person name="Lemaire S.D."/>
            <person name="Lobanov A.V."/>
            <person name="Lohr M."/>
            <person name="Manuell A."/>
            <person name="Meier I."/>
            <person name="Mets L."/>
            <person name="Mittag M."/>
            <person name="Mittelmeier T."/>
            <person name="Moroney J.V."/>
            <person name="Moseley J."/>
            <person name="Napoli C."/>
            <person name="Nedelcu A.M."/>
            <person name="Niyogi K."/>
            <person name="Novoselov S.V."/>
            <person name="Paulsen I.T."/>
            <person name="Pazour G."/>
            <person name="Purton S."/>
            <person name="Ral J.P."/>
            <person name="Riano-Pachon D.M."/>
            <person name="Riekhof W."/>
            <person name="Rymarquis L."/>
            <person name="Schroda M."/>
            <person name="Stern D."/>
            <person name="Umen J."/>
            <person name="Willows R."/>
            <person name="Wilson N."/>
            <person name="Zimmer S.L."/>
            <person name="Allmer J."/>
            <person name="Balk J."/>
            <person name="Bisova K."/>
            <person name="Chen C.J."/>
            <person name="Elias M."/>
            <person name="Gendler K."/>
            <person name="Hauser C."/>
            <person name="Lamb M.R."/>
            <person name="Ledford H."/>
            <person name="Long J.C."/>
            <person name="Minagawa J."/>
            <person name="Page M.D."/>
            <person name="Pan J."/>
            <person name="Pootakham W."/>
            <person name="Roje S."/>
            <person name="Rose A."/>
            <person name="Stahlberg E."/>
            <person name="Terauchi A.M."/>
            <person name="Yang P."/>
            <person name="Ball S."/>
            <person name="Bowler C."/>
            <person name="Dieckmann C.L."/>
            <person name="Gladyshev V.N."/>
            <person name="Green P."/>
            <person name="Jorgensen R."/>
            <person name="Mayfield S."/>
            <person name="Mueller-Roeber B."/>
            <person name="Rajamani S."/>
            <person name="Sayre R.T."/>
            <person name="Brokstein P."/>
            <person name="Dubchak I."/>
            <person name="Goodstein D."/>
            <person name="Hornick L."/>
            <person name="Huang Y.W."/>
            <person name="Jhaveri J."/>
            <person name="Luo Y."/>
            <person name="Martinez D."/>
            <person name="Ngau W.C."/>
            <person name="Otillar B."/>
            <person name="Poliakov A."/>
            <person name="Porter A."/>
            <person name="Szajkowski L."/>
            <person name="Werner G."/>
            <person name="Zhou K."/>
            <person name="Grigoriev I.V."/>
            <person name="Rokhsar D.S."/>
            <person name="Grossman A.R."/>
        </authorList>
    </citation>
    <scope>NUCLEOTIDE SEQUENCE [LARGE SCALE GENOMIC DNA]</scope>
    <source>
        <strain evidence="12">CC-503</strain>
    </source>
</reference>
<dbReference type="PIRSF" id="PIRSF017259">
    <property type="entry name" value="tRNA_mtfrase_TRM11"/>
    <property type="match status" value="1"/>
</dbReference>
<dbReference type="PROSITE" id="PS51627">
    <property type="entry name" value="SAM_MT_TRM11"/>
    <property type="match status" value="1"/>
</dbReference>
<keyword evidence="12" id="KW-1185">Reference proteome</keyword>